<gene>
    <name evidence="2" type="ORF">SAMN04515671_0121</name>
</gene>
<sequence length="326" mass="34865">MFVVLYLATVVTAAPAPTFFTVTTTLLFCVGREFDTLAEQALAATAACRAGAGAACATDGTMVAVMARTAAATAERKRKVVPLDECTQRTRAALALYEDLRPTPGIRLGFHPAVIASHSNEWCPAAGSILRAMEGPERPLPTDTRTVVLVEGASDRRAVEALAGRRGRSLLAEGIAVVAMGGATNITKFLVYYGPTGRNLRVAGLYDQGEVRFFRRGLARAGLGDNLSVAAMAALGFHPCVVDLEDELIRALGVSATERLLAENDDLAAFRTMEQQPASIGRPTLALLHRFMGTRGGRKIRYATLMVDALPLDEVPRPLRMLVDQL</sequence>
<keyword evidence="3" id="KW-1185">Reference proteome</keyword>
<dbReference type="Proteomes" id="UP000198741">
    <property type="component" value="Chromosome I"/>
</dbReference>
<feature type="domain" description="OLD protein-like TOPRIM" evidence="1">
    <location>
        <begin position="145"/>
        <end position="192"/>
    </location>
</feature>
<protein>
    <recommendedName>
        <fullName evidence="1">OLD protein-like TOPRIM domain-containing protein</fullName>
    </recommendedName>
</protein>
<organism evidence="2 3">
    <name type="scientific">Nakamurella panacisegetis</name>
    <dbReference type="NCBI Taxonomy" id="1090615"/>
    <lineage>
        <taxon>Bacteria</taxon>
        <taxon>Bacillati</taxon>
        <taxon>Actinomycetota</taxon>
        <taxon>Actinomycetes</taxon>
        <taxon>Nakamurellales</taxon>
        <taxon>Nakamurellaceae</taxon>
        <taxon>Nakamurella</taxon>
    </lineage>
</organism>
<dbReference type="InterPro" id="IPR034139">
    <property type="entry name" value="TOPRIM_OLD"/>
</dbReference>
<dbReference type="STRING" id="1090615.SAMN04515671_0121"/>
<evidence type="ECO:0000313" key="2">
    <source>
        <dbReference type="EMBL" id="SDO20085.1"/>
    </source>
</evidence>
<dbReference type="AlphaFoldDB" id="A0A1H0HLM9"/>
<reference evidence="2 3" key="1">
    <citation type="submission" date="2016-10" db="EMBL/GenBank/DDBJ databases">
        <authorList>
            <person name="de Groot N.N."/>
        </authorList>
    </citation>
    <scope>NUCLEOTIDE SEQUENCE [LARGE SCALE GENOMIC DNA]</scope>
    <source>
        <strain evidence="3">P4-7,KCTC 19426,CECT 7604</strain>
    </source>
</reference>
<accession>A0A1H0HLM9</accession>
<dbReference type="Pfam" id="PF20469">
    <property type="entry name" value="OLD-like_TOPRIM"/>
    <property type="match status" value="1"/>
</dbReference>
<dbReference type="EMBL" id="LT629710">
    <property type="protein sequence ID" value="SDO20085.1"/>
    <property type="molecule type" value="Genomic_DNA"/>
</dbReference>
<name>A0A1H0HLM9_9ACTN</name>
<evidence type="ECO:0000313" key="3">
    <source>
        <dbReference type="Proteomes" id="UP000198741"/>
    </source>
</evidence>
<evidence type="ECO:0000259" key="1">
    <source>
        <dbReference type="Pfam" id="PF20469"/>
    </source>
</evidence>
<proteinExistence type="predicted"/>